<dbReference type="GO" id="GO:0035438">
    <property type="term" value="F:cyclic-di-GMP binding"/>
    <property type="evidence" value="ECO:0007669"/>
    <property type="project" value="InterPro"/>
</dbReference>
<dbReference type="SUPFAM" id="SSF141371">
    <property type="entry name" value="PilZ domain-like"/>
    <property type="match status" value="1"/>
</dbReference>
<evidence type="ECO:0000313" key="2">
    <source>
        <dbReference type="EMBL" id="SFN28123.1"/>
    </source>
</evidence>
<organism evidence="2 3">
    <name type="scientific">Dokdonella immobilis</name>
    <dbReference type="NCBI Taxonomy" id="578942"/>
    <lineage>
        <taxon>Bacteria</taxon>
        <taxon>Pseudomonadati</taxon>
        <taxon>Pseudomonadota</taxon>
        <taxon>Gammaproteobacteria</taxon>
        <taxon>Lysobacterales</taxon>
        <taxon>Rhodanobacteraceae</taxon>
        <taxon>Dokdonella</taxon>
    </lineage>
</organism>
<dbReference type="Gene3D" id="2.40.10.220">
    <property type="entry name" value="predicted glycosyltransferase like domains"/>
    <property type="match status" value="1"/>
</dbReference>
<dbReference type="OrthoDB" id="5951678at2"/>
<dbReference type="EMBL" id="FOVF01000011">
    <property type="protein sequence ID" value="SFN28123.1"/>
    <property type="molecule type" value="Genomic_DNA"/>
</dbReference>
<dbReference type="Pfam" id="PF07238">
    <property type="entry name" value="PilZ"/>
    <property type="match status" value="1"/>
</dbReference>
<dbReference type="InterPro" id="IPR009875">
    <property type="entry name" value="PilZ_domain"/>
</dbReference>
<evidence type="ECO:0000259" key="1">
    <source>
        <dbReference type="Pfam" id="PF07238"/>
    </source>
</evidence>
<feature type="domain" description="PilZ" evidence="1">
    <location>
        <begin position="11"/>
        <end position="103"/>
    </location>
</feature>
<reference evidence="2 3" key="1">
    <citation type="submission" date="2016-10" db="EMBL/GenBank/DDBJ databases">
        <authorList>
            <person name="de Groot N.N."/>
        </authorList>
    </citation>
    <scope>NUCLEOTIDE SEQUENCE [LARGE SCALE GENOMIC DNA]</scope>
    <source>
        <strain evidence="2 3">CGMCC 1.7659</strain>
    </source>
</reference>
<evidence type="ECO:0000313" key="3">
    <source>
        <dbReference type="Proteomes" id="UP000198575"/>
    </source>
</evidence>
<dbReference type="AlphaFoldDB" id="A0A1I4XRP6"/>
<name>A0A1I4XRP6_9GAMM</name>
<protein>
    <submittedName>
        <fullName evidence="2">PilZ domain-containing protein</fullName>
    </submittedName>
</protein>
<sequence length="120" mass="13429">MSLDSPERYLRHARMPIRSIVLISMGPLSWVTEVENISATGLLAQRPEDWDASAGERCVLDLLVGDDLHIHLEANVTRLTQSHVGFAYTSIPEDKEHALWGLLGQYADYIDRPDEAKSAD</sequence>
<keyword evidence="3" id="KW-1185">Reference proteome</keyword>
<gene>
    <name evidence="2" type="ORF">SAMN05216289_11157</name>
</gene>
<accession>A0A1I4XRP6</accession>
<dbReference type="Proteomes" id="UP000198575">
    <property type="component" value="Unassembled WGS sequence"/>
</dbReference>
<proteinExistence type="predicted"/>